<feature type="domain" description="Dynamin N-terminal" evidence="1">
    <location>
        <begin position="53"/>
        <end position="250"/>
    </location>
</feature>
<protein>
    <recommendedName>
        <fullName evidence="1">Dynamin N-terminal domain-containing protein</fullName>
    </recommendedName>
</protein>
<organism evidence="2 3">
    <name type="scientific">Massilia aurea</name>
    <dbReference type="NCBI Taxonomy" id="373040"/>
    <lineage>
        <taxon>Bacteria</taxon>
        <taxon>Pseudomonadati</taxon>
        <taxon>Pseudomonadota</taxon>
        <taxon>Betaproteobacteria</taxon>
        <taxon>Burkholderiales</taxon>
        <taxon>Oxalobacteraceae</taxon>
        <taxon>Telluria group</taxon>
        <taxon>Massilia</taxon>
    </lineage>
</organism>
<name>A0A7X0CE68_9BURK</name>
<dbReference type="Pfam" id="PF00350">
    <property type="entry name" value="Dynamin_N"/>
    <property type="match status" value="1"/>
</dbReference>
<dbReference type="InterPro" id="IPR027417">
    <property type="entry name" value="P-loop_NTPase"/>
</dbReference>
<keyword evidence="3" id="KW-1185">Reference proteome</keyword>
<dbReference type="Proteomes" id="UP000540787">
    <property type="component" value="Unassembled WGS sequence"/>
</dbReference>
<comment type="caution">
    <text evidence="2">The sequence shown here is derived from an EMBL/GenBank/DDBJ whole genome shotgun (WGS) entry which is preliminary data.</text>
</comment>
<dbReference type="AlphaFoldDB" id="A0A7X0CE68"/>
<dbReference type="Gene3D" id="3.40.50.300">
    <property type="entry name" value="P-loop containing nucleotide triphosphate hydrolases"/>
    <property type="match status" value="1"/>
</dbReference>
<gene>
    <name evidence="2" type="ORF">HD842_002132</name>
</gene>
<dbReference type="EMBL" id="JACHBX010000002">
    <property type="protein sequence ID" value="MBB6133990.1"/>
    <property type="molecule type" value="Genomic_DNA"/>
</dbReference>
<reference evidence="2 3" key="1">
    <citation type="submission" date="2020-08" db="EMBL/GenBank/DDBJ databases">
        <title>The Agave Microbiome: Exploring the role of microbial communities in plant adaptations to desert environments.</title>
        <authorList>
            <person name="Partida-Martinez L.P."/>
        </authorList>
    </citation>
    <scope>NUCLEOTIDE SEQUENCE [LARGE SCALE GENOMIC DNA]</scope>
    <source>
        <strain evidence="2 3">AT3.2</strain>
    </source>
</reference>
<proteinExistence type="predicted"/>
<dbReference type="InterPro" id="IPR051943">
    <property type="entry name" value="TRAFAC_Dynamin-like_GTPase"/>
</dbReference>
<dbReference type="InterPro" id="IPR045063">
    <property type="entry name" value="Dynamin_N"/>
</dbReference>
<evidence type="ECO:0000259" key="1">
    <source>
        <dbReference type="Pfam" id="PF00350"/>
    </source>
</evidence>
<accession>A0A7X0CE68</accession>
<dbReference type="PANTHER" id="PTHR43681:SF1">
    <property type="entry name" value="SARCALUMENIN"/>
    <property type="match status" value="1"/>
</dbReference>
<evidence type="ECO:0000313" key="2">
    <source>
        <dbReference type="EMBL" id="MBB6133990.1"/>
    </source>
</evidence>
<dbReference type="SUPFAM" id="SSF52540">
    <property type="entry name" value="P-loop containing nucleoside triphosphate hydrolases"/>
    <property type="match status" value="1"/>
</dbReference>
<evidence type="ECO:0000313" key="3">
    <source>
        <dbReference type="Proteomes" id="UP000540787"/>
    </source>
</evidence>
<dbReference type="RefSeq" id="WP_183554167.1">
    <property type="nucleotide sequence ID" value="NZ_JACHBX010000002.1"/>
</dbReference>
<sequence>MQDLQQYGAWRARVAASLTGYGSALRDAGLIDAAGEQLLARALGRLRDDRLSVAFVAEFSRGKTELINALFFADYGQRILPSSAGRTTMCPTELLWDASLPPCLRLLPIDTRAGHLSTGDYRDDDAAWTVFPLDLDSPAAMHETLRQVSQTRRVSTVEAQRYGLYDADDPDLAASLDPDGTIEIPRWRHAIINLPHPLLKQGLVILDTPGLNAIGTEPELTLNLIPNAHAVLFVLAAETGVTKSDIEVWRTHIGAGPGRLAVLNKIDAMWDELKSPEAVDADIARQQHDVARQLGLSAGQVYPVSAHKALVGRIGGDMALFERSRLGALEAALFHELIPARRAIVERQLHADLEALVASQQMLVATRLRELIEQLQELRSLRGKNQGVIAHMVRRVEAEKKEFDAGLFKLQGTRAVFTRLSTELYTLLGMDVLQDRTETVRVAMSAVRFATGMRAPVRNYFDGARAGLADADAKLTEITSMMDAMHRKFAAEHGMSLGLPPTLTLARHRDEIDAIEELFSRQFGTATLWMNSRATLLERFFDSIASRVRRVYRAANADIEAWLKVANAPLEAQIRQHRDNLRQRQATVKRIHEASDSLEQKIGAFESGQAELDVTRTRLGALAAGVTATLSDTLPNSATATSADAHYTTA</sequence>
<dbReference type="PANTHER" id="PTHR43681">
    <property type="entry name" value="TRANSMEMBRANE GTPASE FZO"/>
    <property type="match status" value="1"/>
</dbReference>